<keyword evidence="4" id="KW-0378">Hydrolase</keyword>
<dbReference type="Pfam" id="PF11838">
    <property type="entry name" value="ERAP1_C"/>
    <property type="match status" value="1"/>
</dbReference>
<sequence>MPIKHIFTNNMPNNIADKWTFFYTTPPLSPFQVAIVVTNYNRIVINENITLWCGSCLQNQQLFNFAKRITENITLHLKAEFSETDVDIPKMDHFVIPNFVQDGTSKWGLIFHTETNLIYDEQSDSVVRKIEVARLIAHKIAYQWFNNIYNSSSWSYDHFPLHDGLAAYFGEEAIYKNLNYSEIKDFLIVHIQYESLHLDSYFNMNPVEITNSSKFVSLFSFPRYLNVLIVLRMLRIAISDIEFRRAVHMYVHLTFHSTISIDFSSKIRSKSNICYVPSYKFLTWQKYRGYPIVVLRLENYYFGILSQKLSYNLTTDGNWWIFINLKNVIKAPFTLRDDLVCIRPKMSNFIKQDQINWTHNFIVDIEQAGYYRVKYETEGWQTITKYLTSTTGEYNNISAINRAKIVDDAFHLMMEHQLNASIFWNLTQYLSQETNYVAWYPMFKIFEYMSTIFPFSEEEIKFDFKTKFTELLNEPLKTIENNTYRVPNYFIKCLKQEILRWACTLQHQHCVRMAKHTLEEHLENPDKNP</sequence>
<evidence type="ECO:0000313" key="4">
    <source>
        <dbReference type="EMBL" id="KYM97312.1"/>
    </source>
</evidence>
<dbReference type="EMBL" id="KQ978072">
    <property type="protein sequence ID" value="KYM97312.1"/>
    <property type="molecule type" value="Genomic_DNA"/>
</dbReference>
<keyword evidence="4" id="KW-0645">Protease</keyword>
<dbReference type="GO" id="GO:0008270">
    <property type="term" value="F:zinc ion binding"/>
    <property type="evidence" value="ECO:0007669"/>
    <property type="project" value="InterPro"/>
</dbReference>
<dbReference type="SUPFAM" id="SSF55486">
    <property type="entry name" value="Metalloproteases ('zincins'), catalytic domain"/>
    <property type="match status" value="1"/>
</dbReference>
<accession>A0A195C909</accession>
<dbReference type="InterPro" id="IPR024571">
    <property type="entry name" value="ERAP1-like_C_dom"/>
</dbReference>
<dbReference type="PANTHER" id="PTHR11533">
    <property type="entry name" value="PROTEASE M1 ZINC METALLOPROTEASE"/>
    <property type="match status" value="1"/>
</dbReference>
<dbReference type="InterPro" id="IPR050344">
    <property type="entry name" value="Peptidase_M1_aminopeptidases"/>
</dbReference>
<proteinExistence type="inferred from homology"/>
<feature type="domain" description="Peptidase M1 membrane alanine aminopeptidase" evidence="2">
    <location>
        <begin position="75"/>
        <end position="265"/>
    </location>
</feature>
<dbReference type="InterPro" id="IPR014782">
    <property type="entry name" value="Peptidase_M1_dom"/>
</dbReference>
<dbReference type="Pfam" id="PF01433">
    <property type="entry name" value="Peptidase_M1"/>
    <property type="match status" value="1"/>
</dbReference>
<keyword evidence="4" id="KW-0031">Aminopeptidase</keyword>
<dbReference type="GO" id="GO:0070006">
    <property type="term" value="F:metalloaminopeptidase activity"/>
    <property type="evidence" value="ECO:0007669"/>
    <property type="project" value="TreeGrafter"/>
</dbReference>
<dbReference type="GO" id="GO:0042277">
    <property type="term" value="F:peptide binding"/>
    <property type="evidence" value="ECO:0007669"/>
    <property type="project" value="TreeGrafter"/>
</dbReference>
<dbReference type="GO" id="GO:0005737">
    <property type="term" value="C:cytoplasm"/>
    <property type="evidence" value="ECO:0007669"/>
    <property type="project" value="TreeGrafter"/>
</dbReference>
<dbReference type="PANTHER" id="PTHR11533:SF294">
    <property type="entry name" value="THYROTROPIN-RELEASING HORMONE-DEGRADING ECTOENZYME"/>
    <property type="match status" value="1"/>
</dbReference>
<dbReference type="InterPro" id="IPR027268">
    <property type="entry name" value="Peptidase_M4/M1_CTD_sf"/>
</dbReference>
<dbReference type="GO" id="GO:0016020">
    <property type="term" value="C:membrane"/>
    <property type="evidence" value="ECO:0007669"/>
    <property type="project" value="TreeGrafter"/>
</dbReference>
<dbReference type="GO" id="GO:0006508">
    <property type="term" value="P:proteolysis"/>
    <property type="evidence" value="ECO:0007669"/>
    <property type="project" value="TreeGrafter"/>
</dbReference>
<organism evidence="4 5">
    <name type="scientific">Cyphomyrmex costatus</name>
    <dbReference type="NCBI Taxonomy" id="456900"/>
    <lineage>
        <taxon>Eukaryota</taxon>
        <taxon>Metazoa</taxon>
        <taxon>Ecdysozoa</taxon>
        <taxon>Arthropoda</taxon>
        <taxon>Hexapoda</taxon>
        <taxon>Insecta</taxon>
        <taxon>Pterygota</taxon>
        <taxon>Neoptera</taxon>
        <taxon>Endopterygota</taxon>
        <taxon>Hymenoptera</taxon>
        <taxon>Apocrita</taxon>
        <taxon>Aculeata</taxon>
        <taxon>Formicoidea</taxon>
        <taxon>Formicidae</taxon>
        <taxon>Myrmicinae</taxon>
        <taxon>Cyphomyrmex</taxon>
    </lineage>
</organism>
<name>A0A195C909_9HYME</name>
<protein>
    <submittedName>
        <fullName evidence="4">Aminopeptidase N</fullName>
    </submittedName>
</protein>
<evidence type="ECO:0000256" key="1">
    <source>
        <dbReference type="ARBA" id="ARBA00010136"/>
    </source>
</evidence>
<dbReference type="STRING" id="456900.A0A195C909"/>
<dbReference type="Proteomes" id="UP000078542">
    <property type="component" value="Unassembled WGS sequence"/>
</dbReference>
<comment type="similarity">
    <text evidence="1">Belongs to the peptidase M1 family.</text>
</comment>
<gene>
    <name evidence="4" type="ORF">ALC62_12045</name>
</gene>
<dbReference type="AlphaFoldDB" id="A0A195C909"/>
<reference evidence="4 5" key="1">
    <citation type="submission" date="2016-03" db="EMBL/GenBank/DDBJ databases">
        <title>Cyphomyrmex costatus WGS genome.</title>
        <authorList>
            <person name="Nygaard S."/>
            <person name="Hu H."/>
            <person name="Boomsma J."/>
            <person name="Zhang G."/>
        </authorList>
    </citation>
    <scope>NUCLEOTIDE SEQUENCE [LARGE SCALE GENOMIC DNA]</scope>
    <source>
        <strain evidence="4">MS0001</strain>
        <tissue evidence="4">Whole body</tissue>
    </source>
</reference>
<feature type="domain" description="ERAP1-like C-terminal" evidence="3">
    <location>
        <begin position="362"/>
        <end position="526"/>
    </location>
</feature>
<evidence type="ECO:0000259" key="3">
    <source>
        <dbReference type="Pfam" id="PF11838"/>
    </source>
</evidence>
<evidence type="ECO:0000313" key="5">
    <source>
        <dbReference type="Proteomes" id="UP000078542"/>
    </source>
</evidence>
<dbReference type="Gene3D" id="1.25.50.20">
    <property type="match status" value="1"/>
</dbReference>
<dbReference type="Gene3D" id="1.10.390.10">
    <property type="entry name" value="Neutral Protease Domain 2"/>
    <property type="match status" value="1"/>
</dbReference>
<dbReference type="GO" id="GO:0005615">
    <property type="term" value="C:extracellular space"/>
    <property type="evidence" value="ECO:0007669"/>
    <property type="project" value="TreeGrafter"/>
</dbReference>
<dbReference type="GO" id="GO:0043171">
    <property type="term" value="P:peptide catabolic process"/>
    <property type="evidence" value="ECO:0007669"/>
    <property type="project" value="TreeGrafter"/>
</dbReference>
<keyword evidence="5" id="KW-1185">Reference proteome</keyword>
<evidence type="ECO:0000259" key="2">
    <source>
        <dbReference type="Pfam" id="PF01433"/>
    </source>
</evidence>